<evidence type="ECO:0000313" key="2">
    <source>
        <dbReference type="Proteomes" id="UP000283509"/>
    </source>
</evidence>
<reference evidence="1 2" key="1">
    <citation type="submission" date="2018-04" db="EMBL/GenBank/DDBJ databases">
        <authorList>
            <person name="Zhang X."/>
            <person name="Yuan J."/>
            <person name="Li F."/>
            <person name="Xiang J."/>
        </authorList>
    </citation>
    <scope>NUCLEOTIDE SEQUENCE [LARGE SCALE GENOMIC DNA]</scope>
    <source>
        <tissue evidence="1">Muscle</tissue>
    </source>
</reference>
<name>A0A423T8I6_PENVA</name>
<keyword evidence="2" id="KW-1185">Reference proteome</keyword>
<gene>
    <name evidence="1" type="ORF">C7M84_008859</name>
</gene>
<organism evidence="1 2">
    <name type="scientific">Penaeus vannamei</name>
    <name type="common">Whiteleg shrimp</name>
    <name type="synonym">Litopenaeus vannamei</name>
    <dbReference type="NCBI Taxonomy" id="6689"/>
    <lineage>
        <taxon>Eukaryota</taxon>
        <taxon>Metazoa</taxon>
        <taxon>Ecdysozoa</taxon>
        <taxon>Arthropoda</taxon>
        <taxon>Crustacea</taxon>
        <taxon>Multicrustacea</taxon>
        <taxon>Malacostraca</taxon>
        <taxon>Eumalacostraca</taxon>
        <taxon>Eucarida</taxon>
        <taxon>Decapoda</taxon>
        <taxon>Dendrobranchiata</taxon>
        <taxon>Penaeoidea</taxon>
        <taxon>Penaeidae</taxon>
        <taxon>Penaeus</taxon>
    </lineage>
</organism>
<dbReference type="AlphaFoldDB" id="A0A423T8I6"/>
<comment type="caution">
    <text evidence="1">The sequence shown here is derived from an EMBL/GenBank/DDBJ whole genome shotgun (WGS) entry which is preliminary data.</text>
</comment>
<accession>A0A423T8I6</accession>
<dbReference type="OrthoDB" id="6389475at2759"/>
<dbReference type="Proteomes" id="UP000283509">
    <property type="component" value="Unassembled WGS sequence"/>
</dbReference>
<dbReference type="EMBL" id="QCYY01002114">
    <property type="protein sequence ID" value="ROT72744.1"/>
    <property type="molecule type" value="Genomic_DNA"/>
</dbReference>
<reference evidence="1 2" key="2">
    <citation type="submission" date="2019-01" db="EMBL/GenBank/DDBJ databases">
        <title>The decoding of complex shrimp genome reveals the adaptation for benthos swimmer, frequently molting mechanism and breeding impact on genome.</title>
        <authorList>
            <person name="Sun Y."/>
            <person name="Gao Y."/>
            <person name="Yu Y."/>
        </authorList>
    </citation>
    <scope>NUCLEOTIDE SEQUENCE [LARGE SCALE GENOMIC DNA]</scope>
    <source>
        <tissue evidence="1">Muscle</tissue>
    </source>
</reference>
<proteinExistence type="predicted"/>
<protein>
    <submittedName>
        <fullName evidence="1">Uncharacterized protein</fullName>
    </submittedName>
</protein>
<sequence>MDPETETGREKEGKSATRASAPTTNQLFFASPALSGNSPCCTSSASRLCCLSLSRRTWSSRGSVMRASLLLVFALAALVAAAEAKKCKGECVSAGSCEGTEAKGKCDDSQVCCVTEGNVDVKGKCHATSECDDLLGECRAKSCHPGEVTFKNKGTNVYCEGKKCVCCAKTCENKKSCNLKGGVCQPISQHCDGTLETGKPYCKASPKMKAGNKNTCGCCIPPAK</sequence>
<evidence type="ECO:0000313" key="1">
    <source>
        <dbReference type="EMBL" id="ROT72744.1"/>
    </source>
</evidence>